<name>A0A644YL12_9ZZZZ</name>
<accession>A0A644YL12</accession>
<dbReference type="AlphaFoldDB" id="A0A644YL12"/>
<protein>
    <recommendedName>
        <fullName evidence="2">Spo0E like sporulation regulatory protein</fullName>
    </recommendedName>
</protein>
<dbReference type="Pfam" id="PF09388">
    <property type="entry name" value="SpoOE-like"/>
    <property type="match status" value="1"/>
</dbReference>
<gene>
    <name evidence="1" type="ORF">SDC9_75097</name>
</gene>
<dbReference type="Gene3D" id="4.10.280.10">
    <property type="entry name" value="Helix-loop-helix DNA-binding domain"/>
    <property type="match status" value="1"/>
</dbReference>
<sequence>MRSRKDEILSQIELLRKKMHEVVDIYGLASPQALIASQHVDNALNEYNRLQFTVEEIAS</sequence>
<evidence type="ECO:0000313" key="1">
    <source>
        <dbReference type="EMBL" id="MPM28571.1"/>
    </source>
</evidence>
<proteinExistence type="predicted"/>
<dbReference type="InterPro" id="IPR037208">
    <property type="entry name" value="Spo0E-like_sf"/>
</dbReference>
<organism evidence="1">
    <name type="scientific">bioreactor metagenome</name>
    <dbReference type="NCBI Taxonomy" id="1076179"/>
    <lineage>
        <taxon>unclassified sequences</taxon>
        <taxon>metagenomes</taxon>
        <taxon>ecological metagenomes</taxon>
    </lineage>
</organism>
<dbReference type="SUPFAM" id="SSF140500">
    <property type="entry name" value="BAS1536-like"/>
    <property type="match status" value="1"/>
</dbReference>
<comment type="caution">
    <text evidence="1">The sequence shown here is derived from an EMBL/GenBank/DDBJ whole genome shotgun (WGS) entry which is preliminary data.</text>
</comment>
<dbReference type="GO" id="GO:0043937">
    <property type="term" value="P:regulation of sporulation"/>
    <property type="evidence" value="ECO:0007669"/>
    <property type="project" value="InterPro"/>
</dbReference>
<evidence type="ECO:0008006" key="2">
    <source>
        <dbReference type="Google" id="ProtNLM"/>
    </source>
</evidence>
<dbReference type="InterPro" id="IPR018540">
    <property type="entry name" value="Spo0E-like"/>
</dbReference>
<dbReference type="InterPro" id="IPR036638">
    <property type="entry name" value="HLH_DNA-bd_sf"/>
</dbReference>
<reference evidence="1" key="1">
    <citation type="submission" date="2019-08" db="EMBL/GenBank/DDBJ databases">
        <authorList>
            <person name="Kucharzyk K."/>
            <person name="Murdoch R.W."/>
            <person name="Higgins S."/>
            <person name="Loffler F."/>
        </authorList>
    </citation>
    <scope>NUCLEOTIDE SEQUENCE</scope>
</reference>
<dbReference type="GO" id="GO:0046983">
    <property type="term" value="F:protein dimerization activity"/>
    <property type="evidence" value="ECO:0007669"/>
    <property type="project" value="InterPro"/>
</dbReference>
<dbReference type="EMBL" id="VSSQ01005290">
    <property type="protein sequence ID" value="MPM28571.1"/>
    <property type="molecule type" value="Genomic_DNA"/>
</dbReference>